<dbReference type="PANTHER" id="PTHR30483:SF38">
    <property type="entry name" value="BLR7848 PROTEIN"/>
    <property type="match status" value="1"/>
</dbReference>
<proteinExistence type="inferred from homology"/>
<dbReference type="InterPro" id="IPR051010">
    <property type="entry name" value="BCAA_transport"/>
</dbReference>
<dbReference type="PANTHER" id="PTHR30483">
    <property type="entry name" value="LEUCINE-SPECIFIC-BINDING PROTEIN"/>
    <property type="match status" value="1"/>
</dbReference>
<evidence type="ECO:0000313" key="5">
    <source>
        <dbReference type="EMBL" id="NMF92202.1"/>
    </source>
</evidence>
<dbReference type="EMBL" id="WTVH01000002">
    <property type="protein sequence ID" value="NMF92202.1"/>
    <property type="molecule type" value="Genomic_DNA"/>
</dbReference>
<gene>
    <name evidence="5" type="ORF">GO608_02510</name>
</gene>
<evidence type="ECO:0000256" key="3">
    <source>
        <dbReference type="SAM" id="SignalP"/>
    </source>
</evidence>
<feature type="domain" description="Leucine-binding protein" evidence="4">
    <location>
        <begin position="29"/>
        <end position="368"/>
    </location>
</feature>
<sequence>MKKTVPSWAVVATAVTVLGLSLAGSAAAQIKVGITLSTTGPAASLGIPEKNTVTLFPKEIAGQQVEYIVLDDASDPTTASKNVRRFVDEGKVDVIIGSTISPNSLAMIDAAADTGTPMISIAGASRIVEPMDAKRKWVFKTPQHDSLMAEGIIEHFTGAGGKALAVIAQSDAYGEGWLAELQKFAAARDVKIVALERYNRADTSVTAQALKVMSAKPDAVAVVGAGTPAALPQKTLRERGYSGSIYQTHGVANNDFLRVGGKDVEGTILPAGPVLVAAQLPVSEIKTVAMDYVQRYEEAFGKDTVTTFGAHAWDAMLLLRNAVPGALAKAAPGTPEFRTALRDALEGTKDLTVSHGIMTMTPDDHNGMDARSRVMVTIEKGRWALIPESKAQ</sequence>
<evidence type="ECO:0000259" key="4">
    <source>
        <dbReference type="Pfam" id="PF13458"/>
    </source>
</evidence>
<dbReference type="RefSeq" id="WP_169197514.1">
    <property type="nucleotide sequence ID" value="NZ_WTVH02000009.1"/>
</dbReference>
<accession>A0ABX1N1Y6</accession>
<name>A0ABX1N1Y6_9RHOO</name>
<evidence type="ECO:0000256" key="1">
    <source>
        <dbReference type="ARBA" id="ARBA00010062"/>
    </source>
</evidence>
<dbReference type="Pfam" id="PF13458">
    <property type="entry name" value="Peripla_BP_6"/>
    <property type="match status" value="1"/>
</dbReference>
<feature type="chain" id="PRO_5046796673" evidence="3">
    <location>
        <begin position="29"/>
        <end position="392"/>
    </location>
</feature>
<evidence type="ECO:0000313" key="6">
    <source>
        <dbReference type="Proteomes" id="UP000601990"/>
    </source>
</evidence>
<dbReference type="InterPro" id="IPR028082">
    <property type="entry name" value="Peripla_BP_I"/>
</dbReference>
<reference evidence="5" key="1">
    <citation type="submission" date="2019-12" db="EMBL/GenBank/DDBJ databases">
        <title>Comparative genomics gives insights into the taxonomy of the Azoarcus-Aromatoleum group and reveals separate origins of nif in the plant-associated Azoarcus and non-plant-associated Aromatoleum sub-groups.</title>
        <authorList>
            <person name="Lafos M."/>
            <person name="Maluk M."/>
            <person name="Batista M."/>
            <person name="Junghare M."/>
            <person name="Carmona M."/>
            <person name="Faoro H."/>
            <person name="Cruz L.M."/>
            <person name="Battistoni F."/>
            <person name="De Souza E."/>
            <person name="Pedrosa F."/>
            <person name="Chen W.-M."/>
            <person name="Poole P.S."/>
            <person name="Dixon R.A."/>
            <person name="James E.K."/>
        </authorList>
    </citation>
    <scope>NUCLEOTIDE SEQUENCE</scope>
    <source>
        <strain evidence="5">U120</strain>
    </source>
</reference>
<keyword evidence="6" id="KW-1185">Reference proteome</keyword>
<dbReference type="Gene3D" id="3.40.50.2300">
    <property type="match status" value="2"/>
</dbReference>
<dbReference type="CDD" id="cd06333">
    <property type="entry name" value="PBP1_ABC_RPA1789-like"/>
    <property type="match status" value="1"/>
</dbReference>
<protein>
    <submittedName>
        <fullName evidence="5">ABC transporter substrate-binding protein</fullName>
    </submittedName>
</protein>
<comment type="similarity">
    <text evidence="1">Belongs to the leucine-binding protein family.</text>
</comment>
<dbReference type="InterPro" id="IPR028081">
    <property type="entry name" value="Leu-bd"/>
</dbReference>
<evidence type="ECO:0000256" key="2">
    <source>
        <dbReference type="ARBA" id="ARBA00022729"/>
    </source>
</evidence>
<organism evidence="5 6">
    <name type="scientific">Aromatoleum buckelii</name>
    <dbReference type="NCBI Taxonomy" id="200254"/>
    <lineage>
        <taxon>Bacteria</taxon>
        <taxon>Pseudomonadati</taxon>
        <taxon>Pseudomonadota</taxon>
        <taxon>Betaproteobacteria</taxon>
        <taxon>Rhodocyclales</taxon>
        <taxon>Rhodocyclaceae</taxon>
        <taxon>Aromatoleum</taxon>
    </lineage>
</organism>
<comment type="caution">
    <text evidence="5">The sequence shown here is derived from an EMBL/GenBank/DDBJ whole genome shotgun (WGS) entry which is preliminary data.</text>
</comment>
<keyword evidence="2 3" id="KW-0732">Signal</keyword>
<dbReference type="SUPFAM" id="SSF53822">
    <property type="entry name" value="Periplasmic binding protein-like I"/>
    <property type="match status" value="1"/>
</dbReference>
<dbReference type="Proteomes" id="UP000601990">
    <property type="component" value="Unassembled WGS sequence"/>
</dbReference>
<feature type="signal peptide" evidence="3">
    <location>
        <begin position="1"/>
        <end position="28"/>
    </location>
</feature>